<dbReference type="GeneID" id="9845691"/>
<dbReference type="HAMAP" id="MF_00828">
    <property type="entry name" value="PSI_PsaM"/>
    <property type="match status" value="1"/>
</dbReference>
<reference evidence="7" key="2">
    <citation type="submission" date="2010-02" db="EMBL/GenBank/DDBJ databases">
        <authorList>
            <person name="Lin C."/>
            <person name="Chaw S."/>
        </authorList>
    </citation>
    <scope>NUCLEOTIDE SEQUENCE</scope>
</reference>
<evidence type="ECO:0000256" key="6">
    <source>
        <dbReference type="HAMAP-Rule" id="MF_00828"/>
    </source>
</evidence>
<protein>
    <recommendedName>
        <fullName evidence="6">Photosystem I reaction center subunit XII</fullName>
    </recommendedName>
    <alternativeName>
        <fullName evidence="6">PSI-M</fullName>
    </alternativeName>
</protein>
<keyword evidence="7" id="KW-0150">Chloroplast</keyword>
<dbReference type="EMBL" id="AB547400">
    <property type="protein sequence ID" value="BAJ19646.1"/>
    <property type="molecule type" value="Genomic_DNA"/>
</dbReference>
<dbReference type="GO" id="GO:0009535">
    <property type="term" value="C:chloroplast thylakoid membrane"/>
    <property type="evidence" value="ECO:0007669"/>
    <property type="project" value="UniProtKB-SubCell"/>
</dbReference>
<keyword evidence="6" id="KW-0793">Thylakoid</keyword>
<sequence>MVELKFLIAFFLAFTAGILAIKLGQALYDCY</sequence>
<keyword evidence="4 6" id="KW-1133">Transmembrane helix</keyword>
<dbReference type="InterPro" id="IPR010010">
    <property type="entry name" value="PSI_PsaM"/>
</dbReference>
<evidence type="ECO:0000256" key="4">
    <source>
        <dbReference type="ARBA" id="ARBA00022989"/>
    </source>
</evidence>
<evidence type="ECO:0000256" key="3">
    <source>
        <dbReference type="ARBA" id="ARBA00022836"/>
    </source>
</evidence>
<dbReference type="RefSeq" id="YP_003934493.1">
    <property type="nucleotide sequence ID" value="NC_014589.1"/>
</dbReference>
<evidence type="ECO:0000256" key="5">
    <source>
        <dbReference type="ARBA" id="ARBA00023136"/>
    </source>
</evidence>
<gene>
    <name evidence="6 7" type="primary">psaM</name>
</gene>
<reference evidence="7" key="1">
    <citation type="journal article" date="2010" name="Genome Biol. Evol.">
        <title>Comparative chloroplast genomics reveals the evolution of Pinaceae genera and subfamilies.</title>
        <authorList>
            <person name="Lin C.P."/>
            <person name="Huang J.P."/>
            <person name="Wu C.S."/>
            <person name="Hsu C.Y."/>
            <person name="Chaw S.M."/>
        </authorList>
    </citation>
    <scope>NUCLEOTIDE SEQUENCE</scope>
</reference>
<evidence type="ECO:0000313" key="7">
    <source>
        <dbReference type="EMBL" id="BAJ19646.1"/>
    </source>
</evidence>
<keyword evidence="7" id="KW-0934">Plastid</keyword>
<keyword evidence="5 6" id="KW-0472">Membrane</keyword>
<keyword evidence="1 6" id="KW-0602">Photosynthesis</keyword>
<dbReference type="GO" id="GO:0015979">
    <property type="term" value="P:photosynthesis"/>
    <property type="evidence" value="ECO:0007669"/>
    <property type="project" value="UniProtKB-UniRule"/>
</dbReference>
<geneLocation type="chloroplast" evidence="7"/>
<name>E1CGT7_CATAR</name>
<comment type="subcellular location">
    <subcellularLocation>
        <location evidence="6">Plastid</location>
        <location evidence="6">Chloroplast thylakoid membrane</location>
        <topology evidence="6">Single-pass membrane protein</topology>
    </subcellularLocation>
</comment>
<dbReference type="GO" id="GO:0009522">
    <property type="term" value="C:photosystem I"/>
    <property type="evidence" value="ECO:0007669"/>
    <property type="project" value="UniProtKB-KW"/>
</dbReference>
<evidence type="ECO:0000256" key="1">
    <source>
        <dbReference type="ARBA" id="ARBA00022531"/>
    </source>
</evidence>
<proteinExistence type="inferred from homology"/>
<accession>E1CGT7</accession>
<dbReference type="Pfam" id="PF07465">
    <property type="entry name" value="PsaM"/>
    <property type="match status" value="1"/>
</dbReference>
<evidence type="ECO:0000256" key="2">
    <source>
        <dbReference type="ARBA" id="ARBA00022692"/>
    </source>
</evidence>
<comment type="similarity">
    <text evidence="6">Belongs to the PsaM family.</text>
</comment>
<organism evidence="7">
    <name type="scientific">Cathaya argyrophylla</name>
    <name type="common">Cathay silver fir</name>
    <dbReference type="NCBI Taxonomy" id="64686"/>
    <lineage>
        <taxon>Eukaryota</taxon>
        <taxon>Viridiplantae</taxon>
        <taxon>Streptophyta</taxon>
        <taxon>Embryophyta</taxon>
        <taxon>Tracheophyta</taxon>
        <taxon>Spermatophyta</taxon>
        <taxon>Pinopsida</taxon>
        <taxon>Pinidae</taxon>
        <taxon>Conifers I</taxon>
        <taxon>Pinales</taxon>
        <taxon>Pinaceae</taxon>
        <taxon>Cathaya</taxon>
    </lineage>
</organism>
<dbReference type="NCBIfam" id="TIGR03053">
    <property type="entry name" value="PS_I_psaM"/>
    <property type="match status" value="1"/>
</dbReference>
<keyword evidence="2 6" id="KW-0812">Transmembrane</keyword>
<dbReference type="AlphaFoldDB" id="E1CGT7"/>
<keyword evidence="3 6" id="KW-0603">Photosystem I</keyword>